<comment type="caution">
    <text evidence="2">The sequence shown here is derived from an EMBL/GenBank/DDBJ whole genome shotgun (WGS) entry which is preliminary data.</text>
</comment>
<sequence>MKDEITYRGHADSATNYVVDKRSDADAATNYVVDKRSDADSATNHVVDQVSELGERKPENPKAGPRNTSETGEHMKLVKGDADVSRTSRFEITRLEEELITAPLFSLSACETLDTDRLNSQQNLDGDPTNPPAQDDLVYANVSAPWSAFICGSQGSGKSHTLSCLLENALISSSPAGKLSSPLAGLVIHYDNFTAFSSTQLCEAAYLHSSGIPVRVLVSPTNYLAMKKAYKTLAGGSKMLKVEPLYLPQKDLNVSMMKTLMGINNRTEQPLYIEVVMKILRDMAIANQGKSGFNYSAFKLLLQREQFLKGQLMPLNMRLEVLESFFKPGSVPGANTDKSKQHSADNVWKFPPGTLTIIDLSCPFVGQEDSCALFNIAVSLFLKNRHDAGRIIALDEAHKQRHLAARVLIATQEPTLAPALLELCNVTIIHRFSSPAWFKAIKSHIAGAGIEGLGPNNTASSTIFRKIVRLPNGEALVFCPTALLDIAKNNDQQDEELSIVTSSSRPDTPDGPSSAESTQIATTDSDSQDGPTFHRVFQLGTSYAHIRVRNRITVDGGRSVLER</sequence>
<feature type="compositionally biased region" description="Polar residues" evidence="1">
    <location>
        <begin position="514"/>
        <end position="530"/>
    </location>
</feature>
<evidence type="ECO:0000256" key="1">
    <source>
        <dbReference type="SAM" id="MobiDB-lite"/>
    </source>
</evidence>
<proteinExistence type="predicted"/>
<dbReference type="STRING" id="254877.A0A1V6TU31"/>
<dbReference type="Proteomes" id="UP000191342">
    <property type="component" value="Unassembled WGS sequence"/>
</dbReference>
<dbReference type="OrthoDB" id="2316594at2759"/>
<gene>
    <name evidence="2" type="ORF">PENFLA_c004G02230</name>
</gene>
<dbReference type="SUPFAM" id="SSF52540">
    <property type="entry name" value="P-loop containing nucleoside triphosphate hydrolases"/>
    <property type="match status" value="1"/>
</dbReference>
<name>A0A1V6TU31_9EURO</name>
<evidence type="ECO:0000313" key="3">
    <source>
        <dbReference type="Proteomes" id="UP000191342"/>
    </source>
</evidence>
<feature type="region of interest" description="Disordered" evidence="1">
    <location>
        <begin position="35"/>
        <end position="73"/>
    </location>
</feature>
<reference evidence="3" key="1">
    <citation type="journal article" date="2017" name="Nat. Microbiol.">
        <title>Global analysis of biosynthetic gene clusters reveals vast potential of secondary metabolite production in Penicillium species.</title>
        <authorList>
            <person name="Nielsen J.C."/>
            <person name="Grijseels S."/>
            <person name="Prigent S."/>
            <person name="Ji B."/>
            <person name="Dainat J."/>
            <person name="Nielsen K.F."/>
            <person name="Frisvad J.C."/>
            <person name="Workman M."/>
            <person name="Nielsen J."/>
        </authorList>
    </citation>
    <scope>NUCLEOTIDE SEQUENCE [LARGE SCALE GENOMIC DNA]</scope>
    <source>
        <strain evidence="3">IBT 14082</strain>
    </source>
</reference>
<feature type="region of interest" description="Disordered" evidence="1">
    <location>
        <begin position="495"/>
        <end position="531"/>
    </location>
</feature>
<protein>
    <submittedName>
        <fullName evidence="2">Uncharacterized protein</fullName>
    </submittedName>
</protein>
<keyword evidence="3" id="KW-1185">Reference proteome</keyword>
<accession>A0A1V6TU31</accession>
<evidence type="ECO:0000313" key="2">
    <source>
        <dbReference type="EMBL" id="OQE29339.1"/>
    </source>
</evidence>
<dbReference type="InterPro" id="IPR027417">
    <property type="entry name" value="P-loop_NTPase"/>
</dbReference>
<dbReference type="EMBL" id="MLQL01000004">
    <property type="protein sequence ID" value="OQE29339.1"/>
    <property type="molecule type" value="Genomic_DNA"/>
</dbReference>
<dbReference type="AlphaFoldDB" id="A0A1V6TU31"/>
<organism evidence="2 3">
    <name type="scientific">Penicillium flavigenum</name>
    <dbReference type="NCBI Taxonomy" id="254877"/>
    <lineage>
        <taxon>Eukaryota</taxon>
        <taxon>Fungi</taxon>
        <taxon>Dikarya</taxon>
        <taxon>Ascomycota</taxon>
        <taxon>Pezizomycotina</taxon>
        <taxon>Eurotiomycetes</taxon>
        <taxon>Eurotiomycetidae</taxon>
        <taxon>Eurotiales</taxon>
        <taxon>Aspergillaceae</taxon>
        <taxon>Penicillium</taxon>
    </lineage>
</organism>